<dbReference type="InterPro" id="IPR038980">
    <property type="entry name" value="ATM_plant"/>
</dbReference>
<dbReference type="Gramene" id="AET1Gv20795900.56">
    <property type="protein sequence ID" value="AET1Gv20795900.56"/>
    <property type="gene ID" value="AET1Gv20795900"/>
</dbReference>
<reference evidence="1" key="4">
    <citation type="submission" date="2019-03" db="UniProtKB">
        <authorList>
            <consortium name="EnsemblPlants"/>
        </authorList>
    </citation>
    <scope>IDENTIFICATION</scope>
</reference>
<evidence type="ECO:0000313" key="1">
    <source>
        <dbReference type="EnsemblPlants" id="AET1Gv20795900.56"/>
    </source>
</evidence>
<keyword evidence="2" id="KW-1185">Reference proteome</keyword>
<accession>A0A452ZIK4</accession>
<dbReference type="AlphaFoldDB" id="A0A452ZIK4"/>
<reference evidence="1" key="5">
    <citation type="journal article" date="2021" name="G3 (Bethesda)">
        <title>Aegilops tauschii genome assembly Aet v5.0 features greater sequence contiguity and improved annotation.</title>
        <authorList>
            <person name="Wang L."/>
            <person name="Zhu T."/>
            <person name="Rodriguez J.C."/>
            <person name="Deal K.R."/>
            <person name="Dubcovsky J."/>
            <person name="McGuire P.E."/>
            <person name="Lux T."/>
            <person name="Spannagl M."/>
            <person name="Mayer K.F.X."/>
            <person name="Baldrich P."/>
            <person name="Meyers B.C."/>
            <person name="Huo N."/>
            <person name="Gu Y.Q."/>
            <person name="Zhou H."/>
            <person name="Devos K.M."/>
            <person name="Bennetzen J.L."/>
            <person name="Unver T."/>
            <person name="Budak H."/>
            <person name="Gulick P.J."/>
            <person name="Galiba G."/>
            <person name="Kalapos B."/>
            <person name="Nelson D.R."/>
            <person name="Li P."/>
            <person name="You F.M."/>
            <person name="Luo M.C."/>
            <person name="Dvorak J."/>
        </authorList>
    </citation>
    <scope>NUCLEOTIDE SEQUENCE [LARGE SCALE GENOMIC DNA]</scope>
    <source>
        <strain evidence="1">cv. AL8/78</strain>
    </source>
</reference>
<dbReference type="Proteomes" id="UP000015105">
    <property type="component" value="Chromosome 1D"/>
</dbReference>
<sequence>SVAKQLFSHILEVIKDAPSFQLEYSPILRQLLTVKEYRYQMKPRTYSSELPYQRSPCFHITMPFCSVLNKILYLR</sequence>
<reference evidence="2" key="1">
    <citation type="journal article" date="2014" name="Science">
        <title>Ancient hybridizations among the ancestral genomes of bread wheat.</title>
        <authorList>
            <consortium name="International Wheat Genome Sequencing Consortium,"/>
            <person name="Marcussen T."/>
            <person name="Sandve S.R."/>
            <person name="Heier L."/>
            <person name="Spannagl M."/>
            <person name="Pfeifer M."/>
            <person name="Jakobsen K.S."/>
            <person name="Wulff B.B."/>
            <person name="Steuernagel B."/>
            <person name="Mayer K.F."/>
            <person name="Olsen O.A."/>
        </authorList>
    </citation>
    <scope>NUCLEOTIDE SEQUENCE [LARGE SCALE GENOMIC DNA]</scope>
    <source>
        <strain evidence="2">cv. AL8/78</strain>
    </source>
</reference>
<dbReference type="GO" id="GO:0006974">
    <property type="term" value="P:DNA damage response"/>
    <property type="evidence" value="ECO:0007669"/>
    <property type="project" value="InterPro"/>
</dbReference>
<protein>
    <submittedName>
        <fullName evidence="1">Uncharacterized protein</fullName>
    </submittedName>
</protein>
<dbReference type="PANTHER" id="PTHR37079:SF4">
    <property type="entry name" value="SERINE_THREONINE-PROTEIN KINASE ATM"/>
    <property type="match status" value="1"/>
</dbReference>
<name>A0A452ZIK4_AEGTS</name>
<reference evidence="2" key="2">
    <citation type="journal article" date="2017" name="Nat. Plants">
        <title>The Aegilops tauschii genome reveals multiple impacts of transposons.</title>
        <authorList>
            <person name="Zhao G."/>
            <person name="Zou C."/>
            <person name="Li K."/>
            <person name="Wang K."/>
            <person name="Li T."/>
            <person name="Gao L."/>
            <person name="Zhang X."/>
            <person name="Wang H."/>
            <person name="Yang Z."/>
            <person name="Liu X."/>
            <person name="Jiang W."/>
            <person name="Mao L."/>
            <person name="Kong X."/>
            <person name="Jiao Y."/>
            <person name="Jia J."/>
        </authorList>
    </citation>
    <scope>NUCLEOTIDE SEQUENCE [LARGE SCALE GENOMIC DNA]</scope>
    <source>
        <strain evidence="2">cv. AL8/78</strain>
    </source>
</reference>
<dbReference type="PANTHER" id="PTHR37079">
    <property type="entry name" value="SERINE/THREONINE-PROTEIN KINASE ATM"/>
    <property type="match status" value="1"/>
</dbReference>
<organism evidence="1 2">
    <name type="scientific">Aegilops tauschii subsp. strangulata</name>
    <name type="common">Goatgrass</name>
    <dbReference type="NCBI Taxonomy" id="200361"/>
    <lineage>
        <taxon>Eukaryota</taxon>
        <taxon>Viridiplantae</taxon>
        <taxon>Streptophyta</taxon>
        <taxon>Embryophyta</taxon>
        <taxon>Tracheophyta</taxon>
        <taxon>Spermatophyta</taxon>
        <taxon>Magnoliopsida</taxon>
        <taxon>Liliopsida</taxon>
        <taxon>Poales</taxon>
        <taxon>Poaceae</taxon>
        <taxon>BOP clade</taxon>
        <taxon>Pooideae</taxon>
        <taxon>Triticodae</taxon>
        <taxon>Triticeae</taxon>
        <taxon>Triticinae</taxon>
        <taxon>Aegilops</taxon>
    </lineage>
</organism>
<proteinExistence type="predicted"/>
<evidence type="ECO:0000313" key="2">
    <source>
        <dbReference type="Proteomes" id="UP000015105"/>
    </source>
</evidence>
<reference evidence="1" key="3">
    <citation type="journal article" date="2017" name="Nature">
        <title>Genome sequence of the progenitor of the wheat D genome Aegilops tauschii.</title>
        <authorList>
            <person name="Luo M.C."/>
            <person name="Gu Y.Q."/>
            <person name="Puiu D."/>
            <person name="Wang H."/>
            <person name="Twardziok S.O."/>
            <person name="Deal K.R."/>
            <person name="Huo N."/>
            <person name="Zhu T."/>
            <person name="Wang L."/>
            <person name="Wang Y."/>
            <person name="McGuire P.E."/>
            <person name="Liu S."/>
            <person name="Long H."/>
            <person name="Ramasamy R.K."/>
            <person name="Rodriguez J.C."/>
            <person name="Van S.L."/>
            <person name="Yuan L."/>
            <person name="Wang Z."/>
            <person name="Xia Z."/>
            <person name="Xiao L."/>
            <person name="Anderson O.D."/>
            <person name="Ouyang S."/>
            <person name="Liang Y."/>
            <person name="Zimin A.V."/>
            <person name="Pertea G."/>
            <person name="Qi P."/>
            <person name="Bennetzen J.L."/>
            <person name="Dai X."/>
            <person name="Dawson M.W."/>
            <person name="Muller H.G."/>
            <person name="Kugler K."/>
            <person name="Rivarola-Duarte L."/>
            <person name="Spannagl M."/>
            <person name="Mayer K.F.X."/>
            <person name="Lu F.H."/>
            <person name="Bevan M.W."/>
            <person name="Leroy P."/>
            <person name="Li P."/>
            <person name="You F.M."/>
            <person name="Sun Q."/>
            <person name="Liu Z."/>
            <person name="Lyons E."/>
            <person name="Wicker T."/>
            <person name="Salzberg S.L."/>
            <person name="Devos K.M."/>
            <person name="Dvorak J."/>
        </authorList>
    </citation>
    <scope>NUCLEOTIDE SEQUENCE [LARGE SCALE GENOMIC DNA]</scope>
    <source>
        <strain evidence="1">cv. AL8/78</strain>
    </source>
</reference>
<dbReference type="EnsemblPlants" id="AET1Gv20795900.56">
    <property type="protein sequence ID" value="AET1Gv20795900.56"/>
    <property type="gene ID" value="AET1Gv20795900"/>
</dbReference>
<dbReference type="GO" id="GO:0004674">
    <property type="term" value="F:protein serine/threonine kinase activity"/>
    <property type="evidence" value="ECO:0007669"/>
    <property type="project" value="InterPro"/>
</dbReference>